<dbReference type="PANTHER" id="PTHR46233:SF3">
    <property type="entry name" value="HYDROXYACYLGLUTATHIONE HYDROLASE GLOC"/>
    <property type="match status" value="1"/>
</dbReference>
<sequence>MSASSYAIEVVVSEPFGQNAYVLWREGRDDALVFDPGFDPRGILSILRSNGRRPAMILDTHGHVDHIAGNAALKDAFPDVPLVIGRNEVDALTDPDVNLSGPYGIPVISPPADRLVDDGERIQVAGFDFEVREIPGHSKGSVVYVFSGEQPPFVLGGDVLFAGSIGRTDLGGDLQQLLSGIGAKLMNLPDDTRVYSGHGPVTTIGQERRSNPYIRQFATSRPR</sequence>
<evidence type="ECO:0000256" key="1">
    <source>
        <dbReference type="ARBA" id="ARBA00001947"/>
    </source>
</evidence>
<gene>
    <name evidence="6" type="ORF">OJF2_20000</name>
</gene>
<dbReference type="RefSeq" id="WP_148593411.1">
    <property type="nucleotide sequence ID" value="NZ_CP042997.1"/>
</dbReference>
<dbReference type="InterPro" id="IPR001279">
    <property type="entry name" value="Metallo-B-lactamas"/>
</dbReference>
<keyword evidence="4" id="KW-0862">Zinc</keyword>
<name>A0A5B9VYW1_9BACT</name>
<organism evidence="6 7">
    <name type="scientific">Aquisphaera giovannonii</name>
    <dbReference type="NCBI Taxonomy" id="406548"/>
    <lineage>
        <taxon>Bacteria</taxon>
        <taxon>Pseudomonadati</taxon>
        <taxon>Planctomycetota</taxon>
        <taxon>Planctomycetia</taxon>
        <taxon>Isosphaerales</taxon>
        <taxon>Isosphaeraceae</taxon>
        <taxon>Aquisphaera</taxon>
    </lineage>
</organism>
<dbReference type="PANTHER" id="PTHR46233">
    <property type="entry name" value="HYDROXYACYLGLUTATHIONE HYDROLASE GLOC"/>
    <property type="match status" value="1"/>
</dbReference>
<dbReference type="Pfam" id="PF00753">
    <property type="entry name" value="Lactamase_B"/>
    <property type="match status" value="1"/>
</dbReference>
<dbReference type="KEGG" id="agv:OJF2_20000"/>
<evidence type="ECO:0000256" key="3">
    <source>
        <dbReference type="ARBA" id="ARBA00022801"/>
    </source>
</evidence>
<dbReference type="CDD" id="cd06262">
    <property type="entry name" value="metallo-hydrolase-like_MBL-fold"/>
    <property type="match status" value="1"/>
</dbReference>
<dbReference type="SUPFAM" id="SSF56281">
    <property type="entry name" value="Metallo-hydrolase/oxidoreductase"/>
    <property type="match status" value="1"/>
</dbReference>
<dbReference type="Gene3D" id="3.60.15.10">
    <property type="entry name" value="Ribonuclease Z/Hydroxyacylglutathione hydrolase-like"/>
    <property type="match status" value="1"/>
</dbReference>
<keyword evidence="2" id="KW-0479">Metal-binding</keyword>
<proteinExistence type="predicted"/>
<dbReference type="EMBL" id="CP042997">
    <property type="protein sequence ID" value="QEH33498.1"/>
    <property type="molecule type" value="Genomic_DNA"/>
</dbReference>
<dbReference type="GO" id="GO:0046872">
    <property type="term" value="F:metal ion binding"/>
    <property type="evidence" value="ECO:0007669"/>
    <property type="project" value="UniProtKB-KW"/>
</dbReference>
<accession>A0A5B9VYW1</accession>
<evidence type="ECO:0000259" key="5">
    <source>
        <dbReference type="SMART" id="SM00849"/>
    </source>
</evidence>
<evidence type="ECO:0000313" key="6">
    <source>
        <dbReference type="EMBL" id="QEH33498.1"/>
    </source>
</evidence>
<dbReference type="InterPro" id="IPR036866">
    <property type="entry name" value="RibonucZ/Hydroxyglut_hydro"/>
</dbReference>
<dbReference type="GO" id="GO:0016787">
    <property type="term" value="F:hydrolase activity"/>
    <property type="evidence" value="ECO:0007669"/>
    <property type="project" value="UniProtKB-KW"/>
</dbReference>
<keyword evidence="7" id="KW-1185">Reference proteome</keyword>
<dbReference type="OrthoDB" id="9802248at2"/>
<dbReference type="SMART" id="SM00849">
    <property type="entry name" value="Lactamase_B"/>
    <property type="match status" value="1"/>
</dbReference>
<evidence type="ECO:0000313" key="7">
    <source>
        <dbReference type="Proteomes" id="UP000324233"/>
    </source>
</evidence>
<feature type="domain" description="Metallo-beta-lactamase" evidence="5">
    <location>
        <begin position="17"/>
        <end position="198"/>
    </location>
</feature>
<dbReference type="Proteomes" id="UP000324233">
    <property type="component" value="Chromosome"/>
</dbReference>
<keyword evidence="3 6" id="KW-0378">Hydrolase</keyword>
<dbReference type="AlphaFoldDB" id="A0A5B9VYW1"/>
<dbReference type="EC" id="3.-.-.-" evidence="6"/>
<protein>
    <submittedName>
        <fullName evidence="6">Putative metallo-hydrolase</fullName>
        <ecNumber evidence="6">3.-.-.-</ecNumber>
    </submittedName>
</protein>
<reference evidence="6 7" key="1">
    <citation type="submission" date="2019-08" db="EMBL/GenBank/DDBJ databases">
        <title>Deep-cultivation of Planctomycetes and their phenomic and genomic characterization uncovers novel biology.</title>
        <authorList>
            <person name="Wiegand S."/>
            <person name="Jogler M."/>
            <person name="Boedeker C."/>
            <person name="Pinto D."/>
            <person name="Vollmers J."/>
            <person name="Rivas-Marin E."/>
            <person name="Kohn T."/>
            <person name="Peeters S.H."/>
            <person name="Heuer A."/>
            <person name="Rast P."/>
            <person name="Oberbeckmann S."/>
            <person name="Bunk B."/>
            <person name="Jeske O."/>
            <person name="Meyerdierks A."/>
            <person name="Storesund J.E."/>
            <person name="Kallscheuer N."/>
            <person name="Luecker S."/>
            <person name="Lage O.M."/>
            <person name="Pohl T."/>
            <person name="Merkel B.J."/>
            <person name="Hornburger P."/>
            <person name="Mueller R.-W."/>
            <person name="Bruemmer F."/>
            <person name="Labrenz M."/>
            <person name="Spormann A.M."/>
            <person name="Op den Camp H."/>
            <person name="Overmann J."/>
            <person name="Amann R."/>
            <person name="Jetten M.S.M."/>
            <person name="Mascher T."/>
            <person name="Medema M.H."/>
            <person name="Devos D.P."/>
            <person name="Kaster A.-K."/>
            <person name="Ovreas L."/>
            <person name="Rohde M."/>
            <person name="Galperin M.Y."/>
            <person name="Jogler C."/>
        </authorList>
    </citation>
    <scope>NUCLEOTIDE SEQUENCE [LARGE SCALE GENOMIC DNA]</scope>
    <source>
        <strain evidence="6 7">OJF2</strain>
    </source>
</reference>
<dbReference type="InterPro" id="IPR051453">
    <property type="entry name" value="MBL_Glyoxalase_II"/>
</dbReference>
<evidence type="ECO:0000256" key="2">
    <source>
        <dbReference type="ARBA" id="ARBA00022723"/>
    </source>
</evidence>
<comment type="cofactor">
    <cofactor evidence="1">
        <name>Zn(2+)</name>
        <dbReference type="ChEBI" id="CHEBI:29105"/>
    </cofactor>
</comment>
<evidence type="ECO:0000256" key="4">
    <source>
        <dbReference type="ARBA" id="ARBA00022833"/>
    </source>
</evidence>